<feature type="compositionally biased region" description="Acidic residues" evidence="2">
    <location>
        <begin position="1"/>
        <end position="17"/>
    </location>
</feature>
<feature type="compositionally biased region" description="Basic and acidic residues" evidence="2">
    <location>
        <begin position="1808"/>
        <end position="1820"/>
    </location>
</feature>
<organism evidence="3 4">
    <name type="scientific">Drosophila busckii</name>
    <name type="common">Fruit fly</name>
    <dbReference type="NCBI Taxonomy" id="30019"/>
    <lineage>
        <taxon>Eukaryota</taxon>
        <taxon>Metazoa</taxon>
        <taxon>Ecdysozoa</taxon>
        <taxon>Arthropoda</taxon>
        <taxon>Hexapoda</taxon>
        <taxon>Insecta</taxon>
        <taxon>Pterygota</taxon>
        <taxon>Neoptera</taxon>
        <taxon>Endopterygota</taxon>
        <taxon>Diptera</taxon>
        <taxon>Brachycera</taxon>
        <taxon>Muscomorpha</taxon>
        <taxon>Ephydroidea</taxon>
        <taxon>Drosophilidae</taxon>
        <taxon>Drosophila</taxon>
    </lineage>
</organism>
<feature type="coiled-coil region" evidence="1">
    <location>
        <begin position="605"/>
        <end position="646"/>
    </location>
</feature>
<feature type="compositionally biased region" description="Polar residues" evidence="2">
    <location>
        <begin position="69"/>
        <end position="113"/>
    </location>
</feature>
<evidence type="ECO:0000313" key="4">
    <source>
        <dbReference type="Proteomes" id="UP000494163"/>
    </source>
</evidence>
<feature type="region of interest" description="Disordered" evidence="2">
    <location>
        <begin position="1257"/>
        <end position="1295"/>
    </location>
</feature>
<dbReference type="OrthoDB" id="2441647at2759"/>
<feature type="region of interest" description="Disordered" evidence="2">
    <location>
        <begin position="1563"/>
        <end position="1583"/>
    </location>
</feature>
<feature type="region of interest" description="Disordered" evidence="2">
    <location>
        <begin position="2215"/>
        <end position="2260"/>
    </location>
</feature>
<feature type="compositionally biased region" description="Low complexity" evidence="2">
    <location>
        <begin position="2232"/>
        <end position="2245"/>
    </location>
</feature>
<dbReference type="Gene3D" id="1.20.5.340">
    <property type="match status" value="1"/>
</dbReference>
<feature type="compositionally biased region" description="Polar residues" evidence="2">
    <location>
        <begin position="1263"/>
        <end position="1275"/>
    </location>
</feature>
<feature type="compositionally biased region" description="Low complexity" evidence="2">
    <location>
        <begin position="1567"/>
        <end position="1582"/>
    </location>
</feature>
<sequence length="2344" mass="267821">MSEEEQLDYVEDAEDSSSAELSLIQAGNVSSASGSTRLDTLRENLSKQQERLLALRERALRKSQEETNQRQSSMNDSMESLSQRLSQLKTRSTEANSSICSSELQPQGMSTPMLTPARDNASSKLQMLNQRTEQNRALLEQRKRNLAQSLQSVRTGVRIELGSSMNDLREHLAAVEPPVSRHRSALNLQEQQQVTSEESQLKLLRNKLKVLELKQSRKELELEQKVVELRNELEKKDQELAERTQQNEQLEKLSSQTEEKPSVAEALESSSLAAQQLERQQEQLTELRARNSELEHANELLEATRLELHEAREKLLELEQQNQTPVPASTDEQVNMELAKQLQQLQQQLEQLQAERSEQQQQQMPSELEATVEQLQAQLAAQEDELAEKTTELNVLNVNMRLLEEKLAQSAKSKPIFLAEDTNPDADDQTEQLAQLKRQLDEANKVNIKLKLRCKKAENKLTQMQNKDETQQQLSKLQADNEQLQQRITMLEDEKGQLQLAHMEQEQQRESEQNEPLVLQLEERVQQLECEKLALDKQLSHYINENMELLNKVEKLSASSSAESIEIVERPTEEGEPVLEVGRTTPSFVSEVTQTDADAEVQESLSQLRAESDELLQRIELFSTERREVLAKLEQLQTENAALQAQLAPNLSQELSSMQRSSEVVAALDCGNAANLLENCEHALDKLSTELQAYGQANEQRAKLNACKKLAKQAKLVHAQLSELLLKVKESSSAVETVTVVETVVAVTAPNGKALAEYEQLTAQNLELKAALARMQAQQESQQAGNLAITSDQSQQLVQHEEELAKLRAQLKFRKQEQQRQRQQHDAQLAAKVTELDELQCQLDDYKARALELQSDSNQSDEQLAQLQTEQDALQQQLLKQQEQAEADKAQLRTELEQVQQELHSREQKQLRQRKQFELKLAAKNKEFTELESELSVQLERACVAERELQHQLERTKEQLQLRQQELMEVEHERATLSREATMLRLQQDSAEQDVLELQELRMQSIQDRTELENMRAQIDSLCANHTQELQALQQRIAELDTLGQQQTDEEAENKRLTAKVRDLQDQLSRQQQSASVALFDAAPDDDEPTIFDQILASAPVGSLASVSRRQHNVSDWEKLARDLQEQLAESNQSLRELRHRVQRDVDQHEAAEERQRLAQMEALIQPVDAGAASLHQFFAAADAALATTKQQQPQLQLGAQDQPVEEPLIRPERAYLCQPEANALAELQSRYAELEQQKSELHTKCAKLMKRLKEYRSKEQSAKNSADAEQSVKSSVDAAPSTKSSADAEQLQQATAEREQLLNQLQQANMLNMRQEDQLQQLKAIKQQQLQHIQQEREQTAAERQELLDQLQESNAVQIRQREQLQQMHVQLKQQKHQYAGQLDALQRELLQQQQTVQQKESEHAEKLEQLQREKLQSEQQLLEQLQQTQAELERQKQALEQLQQTQAELERQKQALEQLQAQQTSAPAPDMDALRQHWEAQMDQRCSEVASSWQQHLAQLEATHQAQLQQLTAAQAVEVSTGLPYETLLANLESENAELDHQKIELNTKLAKLMKRLKEYRAKEQQPQQKQQQQQSQSSPDLDGAIIEELRHQLQLVETRQAQSAEQLQQAATEREKLMKRIDVLSAGNERMTELKERQDMDVQMYQTRIRELQDKLQQLESWGDEPSSVTPVEVAATTTAPASDDRLEQLQTDNQELLMECQELKERQDTEAQQYQKRIRELQAKVEQLESWVGEQIGVSTGTQVSDDKLEQVQAENEELHVECQELIKQKQQLEQQLTQLQQQQVSLAKETEVNKFEAEKEQYQRSLEQAHQDKQQMEQQLASVTKQYKDQEQTIEQLQHERQQIQEREQQEKEQLQRELADLRVNSEQLAVNDESTALLQEKEAEIVHLKQRNQELMQENQTEALVLELLTKNQELQMLRMQVKQLEEDKLEHQAAHNTELQLDAVQQTQQAAELEQQLSQLQAEKHDMEEELRVLNNHVLASLELEDKLKQAVLQLDTKTIEISELRKSVETLQQQQQQQQQVAPVPSQDMEKLNQQWEALVEQKCGEVASSWQQHLAQLQAAHQLELEQLRATQPAIEVKTESASTSTANPQPMDASKLQQALEAQEMEIVTLKEQLAIRSAEYARLASQYDPFRLQGTRGGAAPTGADDTQAEYVPKSDLDYALMMLHQRDMRVEEMILELVQLLGERDHLQLKLSDTLRQLEAERSRLGDEGATGGVGNVTASSSSPTSGSPSKISLDSNSDLTASAGASGSDLKQKLAELQTIKHSKDKALVDEREQRLQQMMQLQRDMAKPANVSSQPPDIDSLQSTQRSPQIGLMDWIMGKSEEEAPTKLQN</sequence>
<proteinExistence type="predicted"/>
<accession>A0A0M4EE78</accession>
<feature type="region of interest" description="Disordered" evidence="2">
    <location>
        <begin position="1808"/>
        <end position="1829"/>
    </location>
</feature>
<dbReference type="SMR" id="A0A0M4EE78"/>
<dbReference type="OMA" id="YQRDMRC"/>
<feature type="compositionally biased region" description="Polar residues" evidence="2">
    <location>
        <begin position="2304"/>
        <end position="2321"/>
    </location>
</feature>
<evidence type="ECO:0000256" key="1">
    <source>
        <dbReference type="SAM" id="Coils"/>
    </source>
</evidence>
<evidence type="ECO:0000313" key="3">
    <source>
        <dbReference type="EMBL" id="ALC44046.1"/>
    </source>
</evidence>
<feature type="coiled-coil region" evidence="1">
    <location>
        <begin position="751"/>
        <end position="1074"/>
    </location>
</feature>
<keyword evidence="4" id="KW-1185">Reference proteome</keyword>
<dbReference type="EMBL" id="CP012525">
    <property type="protein sequence ID" value="ALC44046.1"/>
    <property type="molecule type" value="Genomic_DNA"/>
</dbReference>
<gene>
    <name evidence="3" type="ORF">Dbus_chr3Lg1212</name>
</gene>
<feature type="compositionally biased region" description="Polar residues" evidence="2">
    <location>
        <begin position="2246"/>
        <end position="2258"/>
    </location>
</feature>
<feature type="region of interest" description="Disordered" evidence="2">
    <location>
        <begin position="60"/>
        <end position="124"/>
    </location>
</feature>
<feature type="compositionally biased region" description="Polar residues" evidence="2">
    <location>
        <begin position="1282"/>
        <end position="1295"/>
    </location>
</feature>
<keyword evidence="1" id="KW-0175">Coiled coil</keyword>
<feature type="region of interest" description="Disordered" evidence="2">
    <location>
        <begin position="2296"/>
        <end position="2321"/>
    </location>
</feature>
<dbReference type="STRING" id="30019.A0A0M4EE78"/>
<name>A0A0M4EE78_DROBS</name>
<reference evidence="3 4" key="1">
    <citation type="submission" date="2015-08" db="EMBL/GenBank/DDBJ databases">
        <title>Ancestral chromatin configuration constrains chromatin evolution on differentiating sex chromosomes in Drosophila.</title>
        <authorList>
            <person name="Zhou Q."/>
            <person name="Bachtrog D."/>
        </authorList>
    </citation>
    <scope>NUCLEOTIDE SEQUENCE [LARGE SCALE GENOMIC DNA]</scope>
    <source>
        <tissue evidence="3">Whole larvae</tissue>
    </source>
</reference>
<feature type="coiled-coil region" evidence="1">
    <location>
        <begin position="1114"/>
        <end position="1155"/>
    </location>
</feature>
<feature type="region of interest" description="Disordered" evidence="2">
    <location>
        <begin position="1"/>
        <end position="20"/>
    </location>
</feature>
<feature type="coiled-coil region" evidence="1">
    <location>
        <begin position="1589"/>
        <end position="1665"/>
    </location>
</feature>
<feature type="region of interest" description="Disordered" evidence="2">
    <location>
        <begin position="238"/>
        <end position="269"/>
    </location>
</feature>
<evidence type="ECO:0000256" key="2">
    <source>
        <dbReference type="SAM" id="MobiDB-lite"/>
    </source>
</evidence>
<dbReference type="Proteomes" id="UP000494163">
    <property type="component" value="Chromosome 3L"/>
</dbReference>
<protein>
    <submittedName>
        <fullName evidence="3">Lva</fullName>
    </submittedName>
</protein>
<feature type="compositionally biased region" description="Polar residues" evidence="2">
    <location>
        <begin position="243"/>
        <end position="256"/>
    </location>
</feature>